<dbReference type="STRING" id="1321606.SAMD00020551_3657"/>
<reference evidence="4 5" key="1">
    <citation type="submission" date="2013-06" db="EMBL/GenBank/DDBJ databases">
        <title>Whole genome shotgun sequence of Bacillus selenatarsenatis SF-1.</title>
        <authorList>
            <person name="Kuroda M."/>
            <person name="Sei K."/>
            <person name="Yamashita M."/>
            <person name="Ike M."/>
        </authorList>
    </citation>
    <scope>NUCLEOTIDE SEQUENCE [LARGE SCALE GENOMIC DNA]</scope>
    <source>
        <strain evidence="4 5">SF-1</strain>
    </source>
</reference>
<protein>
    <submittedName>
        <fullName evidence="4">Sortase A, LPXTG specific</fullName>
    </submittedName>
</protein>
<organism evidence="4 5">
    <name type="scientific">Mesobacillus selenatarsenatis (strain DSM 18680 / JCM 14380 / FERM P-15431 / SF-1)</name>
    <dbReference type="NCBI Taxonomy" id="1321606"/>
    <lineage>
        <taxon>Bacteria</taxon>
        <taxon>Bacillati</taxon>
        <taxon>Bacillota</taxon>
        <taxon>Bacilli</taxon>
        <taxon>Bacillales</taxon>
        <taxon>Bacillaceae</taxon>
        <taxon>Mesobacillus</taxon>
    </lineage>
</organism>
<dbReference type="Gene3D" id="2.40.260.10">
    <property type="entry name" value="Sortase"/>
    <property type="match status" value="1"/>
</dbReference>
<evidence type="ECO:0000256" key="3">
    <source>
        <dbReference type="SAM" id="MobiDB-lite"/>
    </source>
</evidence>
<name>A0A0A8X6B1_MESS1</name>
<evidence type="ECO:0000313" key="4">
    <source>
        <dbReference type="EMBL" id="GAM15500.1"/>
    </source>
</evidence>
<feature type="active site" description="Proton donor/acceptor" evidence="2">
    <location>
        <position position="147"/>
    </location>
</feature>
<dbReference type="RefSeq" id="WP_041967153.1">
    <property type="nucleotide sequence ID" value="NZ_BASE01000084.1"/>
</dbReference>
<dbReference type="NCBIfam" id="TIGR01076">
    <property type="entry name" value="sortase_fam"/>
    <property type="match status" value="1"/>
</dbReference>
<dbReference type="AlphaFoldDB" id="A0A0A8X6B1"/>
<dbReference type="SUPFAM" id="SSF63817">
    <property type="entry name" value="Sortase"/>
    <property type="match status" value="1"/>
</dbReference>
<keyword evidence="5" id="KW-1185">Reference proteome</keyword>
<dbReference type="Proteomes" id="UP000031014">
    <property type="component" value="Unassembled WGS sequence"/>
</dbReference>
<feature type="compositionally biased region" description="Basic and acidic residues" evidence="3">
    <location>
        <begin position="76"/>
        <end position="91"/>
    </location>
</feature>
<proteinExistence type="predicted"/>
<sequence length="227" mass="24883">MRKVLSLLMILAGLSIFFYPAAKDYYTSYSQEKMIDTWEDNGQENKVAAESLRELEEVFSMETHAESSVDGVPPAEKQEAEKLPAENKKESKQKLSNGIVGVIEINKIGVKLPILNGASDANLDKGAGLLEGTPAPGMPGNSAIAAHRNRAYGSMFNRLNEISKGDTVTVRDKGNTYQYEVYETLVVEPHETSVLNGSQDEKVLTLITCTPIDTATHRLIVKAKIKP</sequence>
<dbReference type="EMBL" id="BASE01000084">
    <property type="protein sequence ID" value="GAM15500.1"/>
    <property type="molecule type" value="Genomic_DNA"/>
</dbReference>
<dbReference type="Pfam" id="PF04203">
    <property type="entry name" value="Sortase"/>
    <property type="match status" value="1"/>
</dbReference>
<evidence type="ECO:0000256" key="1">
    <source>
        <dbReference type="ARBA" id="ARBA00022801"/>
    </source>
</evidence>
<dbReference type="CDD" id="cd06166">
    <property type="entry name" value="Sortase_D_2"/>
    <property type="match status" value="1"/>
</dbReference>
<feature type="active site" description="Acyl-thioester intermediate" evidence="2">
    <location>
        <position position="209"/>
    </location>
</feature>
<evidence type="ECO:0000256" key="2">
    <source>
        <dbReference type="PIRSR" id="PIRSR605754-1"/>
    </source>
</evidence>
<dbReference type="NCBIfam" id="NF033745">
    <property type="entry name" value="class_C_sortase"/>
    <property type="match status" value="1"/>
</dbReference>
<feature type="region of interest" description="Disordered" evidence="3">
    <location>
        <begin position="63"/>
        <end position="91"/>
    </location>
</feature>
<gene>
    <name evidence="4" type="ORF">SAMD00020551_3657</name>
</gene>
<evidence type="ECO:0000313" key="5">
    <source>
        <dbReference type="Proteomes" id="UP000031014"/>
    </source>
</evidence>
<dbReference type="InterPro" id="IPR005754">
    <property type="entry name" value="Sortase"/>
</dbReference>
<accession>A0A0A8X6B1</accession>
<dbReference type="GO" id="GO:0016787">
    <property type="term" value="F:hydrolase activity"/>
    <property type="evidence" value="ECO:0007669"/>
    <property type="project" value="UniProtKB-KW"/>
</dbReference>
<comment type="caution">
    <text evidence="4">The sequence shown here is derived from an EMBL/GenBank/DDBJ whole genome shotgun (WGS) entry which is preliminary data.</text>
</comment>
<keyword evidence="1" id="KW-0378">Hydrolase</keyword>
<dbReference type="OrthoDB" id="154054at2"/>
<dbReference type="InterPro" id="IPR042000">
    <property type="entry name" value="Sortase_D_2"/>
</dbReference>
<dbReference type="InterPro" id="IPR023365">
    <property type="entry name" value="Sortase_dom-sf"/>
</dbReference>